<keyword evidence="3" id="KW-1185">Reference proteome</keyword>
<reference evidence="2" key="1">
    <citation type="submission" date="2020-10" db="EMBL/GenBank/DDBJ databases">
        <authorList>
            <person name="Kikuchi T."/>
        </authorList>
    </citation>
    <scope>NUCLEOTIDE SEQUENCE</scope>
    <source>
        <strain evidence="2">NKZ352</strain>
    </source>
</reference>
<evidence type="ECO:0000313" key="2">
    <source>
        <dbReference type="EMBL" id="CAD6198412.1"/>
    </source>
</evidence>
<sequence length="110" mass="12601">MPGSCCLELMVAVVERRRVDTTTTARRRPVPPMCVGWPPCDLNRYGRQPLGQNYIWISSTSYDPTISNRVTHSRSHRLRPGDSANSQKNRRLDKKNEVYAGMKWAIAELK</sequence>
<dbReference type="EMBL" id="CAJGYM010000125">
    <property type="protein sequence ID" value="CAD6198412.1"/>
    <property type="molecule type" value="Genomic_DNA"/>
</dbReference>
<protein>
    <submittedName>
        <fullName evidence="2">Uncharacterized protein</fullName>
    </submittedName>
</protein>
<organism evidence="2 3">
    <name type="scientific">Caenorhabditis auriculariae</name>
    <dbReference type="NCBI Taxonomy" id="2777116"/>
    <lineage>
        <taxon>Eukaryota</taxon>
        <taxon>Metazoa</taxon>
        <taxon>Ecdysozoa</taxon>
        <taxon>Nematoda</taxon>
        <taxon>Chromadorea</taxon>
        <taxon>Rhabditida</taxon>
        <taxon>Rhabditina</taxon>
        <taxon>Rhabditomorpha</taxon>
        <taxon>Rhabditoidea</taxon>
        <taxon>Rhabditidae</taxon>
        <taxon>Peloderinae</taxon>
        <taxon>Caenorhabditis</taxon>
    </lineage>
</organism>
<accession>A0A8S1HRJ1</accession>
<comment type="caution">
    <text evidence="2">The sequence shown here is derived from an EMBL/GenBank/DDBJ whole genome shotgun (WGS) entry which is preliminary data.</text>
</comment>
<dbReference type="AlphaFoldDB" id="A0A8S1HRJ1"/>
<gene>
    <name evidence="2" type="ORF">CAUJ_LOCUS14318</name>
</gene>
<proteinExistence type="predicted"/>
<evidence type="ECO:0000313" key="3">
    <source>
        <dbReference type="Proteomes" id="UP000835052"/>
    </source>
</evidence>
<name>A0A8S1HRJ1_9PELO</name>
<feature type="region of interest" description="Disordered" evidence="1">
    <location>
        <begin position="69"/>
        <end position="95"/>
    </location>
</feature>
<evidence type="ECO:0000256" key="1">
    <source>
        <dbReference type="SAM" id="MobiDB-lite"/>
    </source>
</evidence>
<dbReference type="Proteomes" id="UP000835052">
    <property type="component" value="Unassembled WGS sequence"/>
</dbReference>